<evidence type="ECO:0000313" key="2">
    <source>
        <dbReference type="Proteomes" id="UP000629098"/>
    </source>
</evidence>
<dbReference type="RefSeq" id="WP_190838701.1">
    <property type="nucleotide sequence ID" value="NZ_CAWPPI010000133.1"/>
</dbReference>
<dbReference type="Proteomes" id="UP000629098">
    <property type="component" value="Unassembled WGS sequence"/>
</dbReference>
<comment type="caution">
    <text evidence="1">The sequence shown here is derived from an EMBL/GenBank/DDBJ whole genome shotgun (WGS) entry which is preliminary data.</text>
</comment>
<sequence>MNSHHDDNKTPTKRVRILPEPNLANITVLTDKLPNTPIFPWNHYDSPWLEAQRKSEIENETDTCD</sequence>
<keyword evidence="2" id="KW-1185">Reference proteome</keyword>
<dbReference type="AlphaFoldDB" id="A0A8J7CI76"/>
<organism evidence="1 2">
    <name type="scientific">Iningainema tapete BLCC-T55</name>
    <dbReference type="NCBI Taxonomy" id="2748662"/>
    <lineage>
        <taxon>Bacteria</taxon>
        <taxon>Bacillati</taxon>
        <taxon>Cyanobacteriota</taxon>
        <taxon>Cyanophyceae</taxon>
        <taxon>Nostocales</taxon>
        <taxon>Scytonemataceae</taxon>
        <taxon>Iningainema tapete</taxon>
    </lineage>
</organism>
<gene>
    <name evidence="1" type="ORF">ICL16_43285</name>
</gene>
<dbReference type="EMBL" id="JACXAE010000133">
    <property type="protein sequence ID" value="MBD2778695.1"/>
    <property type="molecule type" value="Genomic_DNA"/>
</dbReference>
<evidence type="ECO:0000313" key="1">
    <source>
        <dbReference type="EMBL" id="MBD2778695.1"/>
    </source>
</evidence>
<reference evidence="1" key="1">
    <citation type="submission" date="2020-09" db="EMBL/GenBank/DDBJ databases">
        <title>Iningainema tapete sp. nov. (Scytonemataceae, Cyanobacteria) from greenhouses in central Florida (USA) produces two types of nodularin with biosynthetic potential for microcystin-LR and anabaenopeptins.</title>
        <authorList>
            <person name="Berthold D.E."/>
            <person name="Lefler F.W."/>
            <person name="Huang I.-S."/>
            <person name="Abdulla H."/>
            <person name="Zimba P.V."/>
            <person name="Laughinghouse H.D. IV."/>
        </authorList>
    </citation>
    <scope>NUCLEOTIDE SEQUENCE</scope>
    <source>
        <strain evidence="1">BLCCT55</strain>
    </source>
</reference>
<name>A0A8J7CI76_9CYAN</name>
<accession>A0A8J7CI76</accession>
<protein>
    <submittedName>
        <fullName evidence="1">Uncharacterized protein</fullName>
    </submittedName>
</protein>
<proteinExistence type="predicted"/>